<accession>A0A9X5E3F6</accession>
<dbReference type="AlphaFoldDB" id="A0A9X5E3F6"/>
<reference evidence="1 2" key="1">
    <citation type="journal article" date="2015" name="Genome Announc.">
        <title>Draft Genome Sequence of the Terrestrial Cyanobacterium Scytonema millei VB511283, Isolated from Eastern India.</title>
        <authorList>
            <person name="Sen D."/>
            <person name="Chandrababunaidu M.M."/>
            <person name="Singh D."/>
            <person name="Sanghi N."/>
            <person name="Ghorai A."/>
            <person name="Mishra G.P."/>
            <person name="Madduluri M."/>
            <person name="Adhikary S.P."/>
            <person name="Tripathy S."/>
        </authorList>
    </citation>
    <scope>NUCLEOTIDE SEQUENCE [LARGE SCALE GENOMIC DNA]</scope>
    <source>
        <strain evidence="1 2">VB511283</strain>
    </source>
</reference>
<name>A0A9X5E3F6_9CYAN</name>
<dbReference type="EMBL" id="JTJC03000001">
    <property type="protein sequence ID" value="NHC34083.1"/>
    <property type="molecule type" value="Genomic_DNA"/>
</dbReference>
<evidence type="ECO:0000313" key="2">
    <source>
        <dbReference type="Proteomes" id="UP000031532"/>
    </source>
</evidence>
<gene>
    <name evidence="1" type="ORF">QH73_0005300</name>
</gene>
<keyword evidence="2" id="KW-1185">Reference proteome</keyword>
<proteinExistence type="predicted"/>
<protein>
    <submittedName>
        <fullName evidence="1">Uncharacterized protein</fullName>
    </submittedName>
</protein>
<comment type="caution">
    <text evidence="1">The sequence shown here is derived from an EMBL/GenBank/DDBJ whole genome shotgun (WGS) entry which is preliminary data.</text>
</comment>
<organism evidence="1 2">
    <name type="scientific">Scytonema millei VB511283</name>
    <dbReference type="NCBI Taxonomy" id="1245923"/>
    <lineage>
        <taxon>Bacteria</taxon>
        <taxon>Bacillati</taxon>
        <taxon>Cyanobacteriota</taxon>
        <taxon>Cyanophyceae</taxon>
        <taxon>Nostocales</taxon>
        <taxon>Scytonemataceae</taxon>
        <taxon>Scytonema</taxon>
    </lineage>
</organism>
<sequence>MGSRRGAQRKRPYGSRESENFGLWIEISPSATESLLSSRAALFSPCLPSPFLVSSPFTSDRNG</sequence>
<dbReference type="Proteomes" id="UP000031532">
    <property type="component" value="Unassembled WGS sequence"/>
</dbReference>
<evidence type="ECO:0000313" key="1">
    <source>
        <dbReference type="EMBL" id="NHC34083.1"/>
    </source>
</evidence>